<keyword evidence="4" id="KW-1185">Reference proteome</keyword>
<keyword evidence="2" id="KW-0472">Membrane</keyword>
<feature type="transmembrane region" description="Helical" evidence="2">
    <location>
        <begin position="110"/>
        <end position="131"/>
    </location>
</feature>
<dbReference type="KEGG" id="smon:AWR27_05855"/>
<dbReference type="RefSeq" id="WP_077130334.1">
    <property type="nucleotide sequence ID" value="NZ_CP014263.1"/>
</dbReference>
<proteinExistence type="predicted"/>
<evidence type="ECO:0000313" key="3">
    <source>
        <dbReference type="EMBL" id="AQG78891.1"/>
    </source>
</evidence>
<name>A0A1P9WU30_9BACT</name>
<accession>A0A1P9WU30</accession>
<dbReference type="AlphaFoldDB" id="A0A1P9WU30"/>
<dbReference type="OrthoDB" id="954881at2"/>
<protein>
    <submittedName>
        <fullName evidence="3">Uncharacterized protein</fullName>
    </submittedName>
</protein>
<evidence type="ECO:0000313" key="4">
    <source>
        <dbReference type="Proteomes" id="UP000187941"/>
    </source>
</evidence>
<feature type="region of interest" description="Disordered" evidence="1">
    <location>
        <begin position="153"/>
        <end position="176"/>
    </location>
</feature>
<feature type="transmembrane region" description="Helical" evidence="2">
    <location>
        <begin position="184"/>
        <end position="201"/>
    </location>
</feature>
<feature type="transmembrane region" description="Helical" evidence="2">
    <location>
        <begin position="7"/>
        <end position="30"/>
    </location>
</feature>
<dbReference type="Proteomes" id="UP000187941">
    <property type="component" value="Chromosome"/>
</dbReference>
<gene>
    <name evidence="3" type="ORF">AWR27_05855</name>
</gene>
<feature type="transmembrane region" description="Helical" evidence="2">
    <location>
        <begin position="50"/>
        <end position="70"/>
    </location>
</feature>
<dbReference type="EMBL" id="CP014263">
    <property type="protein sequence ID" value="AQG78891.1"/>
    <property type="molecule type" value="Genomic_DNA"/>
</dbReference>
<evidence type="ECO:0000256" key="2">
    <source>
        <dbReference type="SAM" id="Phobius"/>
    </source>
</evidence>
<sequence>MTSRRYAYFKVLAVLSFAVWFTLLTIGITINSANYLEAIGDERGTLYDFLMVMLSYTPTNVALMAVWAGLSGGLTSNLAAENYFRHVDRQKLDPASPDFQRLIYMTESPIVSALRGFMVYMIFIVGANLSLTSNNDSVTNIFNMASKVAEKKERAEAQQATAGTDKTALPENKKEQVENTAPPLYYRFALTISLLAFLVGFDPSRLGGWINSVPLVGSRPGGSGGTP</sequence>
<keyword evidence="2" id="KW-1133">Transmembrane helix</keyword>
<dbReference type="STRING" id="1178516.AWR27_05855"/>
<keyword evidence="2" id="KW-0812">Transmembrane</keyword>
<organism evidence="3 4">
    <name type="scientific">Spirosoma montaniterrae</name>
    <dbReference type="NCBI Taxonomy" id="1178516"/>
    <lineage>
        <taxon>Bacteria</taxon>
        <taxon>Pseudomonadati</taxon>
        <taxon>Bacteroidota</taxon>
        <taxon>Cytophagia</taxon>
        <taxon>Cytophagales</taxon>
        <taxon>Cytophagaceae</taxon>
        <taxon>Spirosoma</taxon>
    </lineage>
</organism>
<evidence type="ECO:0000256" key="1">
    <source>
        <dbReference type="SAM" id="MobiDB-lite"/>
    </source>
</evidence>
<reference evidence="3 4" key="1">
    <citation type="submission" date="2016-01" db="EMBL/GenBank/DDBJ databases">
        <authorList>
            <person name="Oliw E.H."/>
        </authorList>
    </citation>
    <scope>NUCLEOTIDE SEQUENCE [LARGE SCALE GENOMIC DNA]</scope>
    <source>
        <strain evidence="3 4">DY10</strain>
    </source>
</reference>